<dbReference type="EMBL" id="AP011112">
    <property type="protein sequence ID" value="BAI69602.1"/>
    <property type="molecule type" value="Genomic_DNA"/>
</dbReference>
<dbReference type="KEGG" id="hth:HTH_1148"/>
<dbReference type="KEGG" id="hte:Hydth_1140"/>
<dbReference type="Proteomes" id="UP000002574">
    <property type="component" value="Chromosome"/>
</dbReference>
<dbReference type="PATRIC" id="fig|608538.5.peg.1165"/>
<dbReference type="AlphaFoldDB" id="D3DIF0"/>
<protein>
    <submittedName>
        <fullName evidence="1">Uncharacterized protein</fullName>
    </submittedName>
</protein>
<organism evidence="1 2">
    <name type="scientific">Hydrogenobacter thermophilus (strain DSM 6534 / IAM 12695 / TK-6)</name>
    <dbReference type="NCBI Taxonomy" id="608538"/>
    <lineage>
        <taxon>Bacteria</taxon>
        <taxon>Pseudomonadati</taxon>
        <taxon>Aquificota</taxon>
        <taxon>Aquificia</taxon>
        <taxon>Aquificales</taxon>
        <taxon>Aquificaceae</taxon>
        <taxon>Hydrogenobacter</taxon>
    </lineage>
</organism>
<proteinExistence type="predicted"/>
<sequence length="117" mass="14261">MDKEKSPNPQFSDIEDLIEEYDALLSYPNTKYPYVFVYGGWMFYDLRDQIHELGLDDHPEVKKLDRQFLKKVLEWVPPDDYKAEKKYPNMWWHNLQEIKQGTYPKEKLPEHLRDLLK</sequence>
<keyword evidence="2" id="KW-1185">Reference proteome</keyword>
<accession>D3DIF0</accession>
<gene>
    <name evidence="1" type="ordered locus">HTH_1148</name>
</gene>
<name>D3DIF0_HYDTT</name>
<evidence type="ECO:0000313" key="1">
    <source>
        <dbReference type="EMBL" id="BAI69602.1"/>
    </source>
</evidence>
<dbReference type="STRING" id="608538.HTH_1148"/>
<dbReference type="eggNOG" id="ENOG5033WII">
    <property type="taxonomic scope" value="Bacteria"/>
</dbReference>
<dbReference type="RefSeq" id="WP_012963782.1">
    <property type="nucleotide sequence ID" value="NC_013799.1"/>
</dbReference>
<evidence type="ECO:0000313" key="2">
    <source>
        <dbReference type="Proteomes" id="UP000002574"/>
    </source>
</evidence>
<dbReference type="OrthoDB" id="15273at2"/>
<reference evidence="1 2" key="1">
    <citation type="journal article" date="2010" name="J. Bacteriol.">
        <title>Complete genome sequence of the thermophilic, obligately chemolithoautotrophic hydrogen-oxidizing bacterium Hydrogenobacter thermophilus TK-6.</title>
        <authorList>
            <person name="Arai H."/>
            <person name="Kanbe H."/>
            <person name="Ishii M."/>
            <person name="Igarashi Y."/>
        </authorList>
    </citation>
    <scope>NUCLEOTIDE SEQUENCE [LARGE SCALE GENOMIC DNA]</scope>
    <source>
        <strain evidence="2">DSM 6534 / IAM 12695 / TK-6 [Tokyo]</strain>
    </source>
</reference>